<protein>
    <recommendedName>
        <fullName evidence="8 9">Cell division protein FtsL</fullName>
    </recommendedName>
</protein>
<keyword evidence="4 8" id="KW-0812">Transmembrane</keyword>
<dbReference type="GO" id="GO:0005886">
    <property type="term" value="C:plasma membrane"/>
    <property type="evidence" value="ECO:0007669"/>
    <property type="project" value="UniProtKB-SubCell"/>
</dbReference>
<dbReference type="HAMAP" id="MF_00910">
    <property type="entry name" value="FtsL"/>
    <property type="match status" value="1"/>
</dbReference>
<keyword evidence="3 8" id="KW-0132">Cell division</keyword>
<keyword evidence="5 8" id="KW-1133">Transmembrane helix</keyword>
<evidence type="ECO:0000256" key="5">
    <source>
        <dbReference type="ARBA" id="ARBA00022989"/>
    </source>
</evidence>
<dbReference type="Proteomes" id="UP001157439">
    <property type="component" value="Unassembled WGS sequence"/>
</dbReference>
<evidence type="ECO:0000256" key="3">
    <source>
        <dbReference type="ARBA" id="ARBA00022618"/>
    </source>
</evidence>
<keyword evidence="6 8" id="KW-0472">Membrane</keyword>
<comment type="similarity">
    <text evidence="8">Belongs to the FtsL family.</text>
</comment>
<comment type="subunit">
    <text evidence="8">Part of a complex composed of FtsB, FtsL and FtsQ.</text>
</comment>
<keyword evidence="8" id="KW-0997">Cell inner membrane</keyword>
<dbReference type="GO" id="GO:0043093">
    <property type="term" value="P:FtsZ-dependent cytokinesis"/>
    <property type="evidence" value="ECO:0007669"/>
    <property type="project" value="UniProtKB-UniRule"/>
</dbReference>
<dbReference type="GO" id="GO:0032153">
    <property type="term" value="C:cell division site"/>
    <property type="evidence" value="ECO:0007669"/>
    <property type="project" value="UniProtKB-UniRule"/>
</dbReference>
<dbReference type="PANTHER" id="PTHR37479">
    <property type="entry name" value="CELL DIVISION PROTEIN FTSL"/>
    <property type="match status" value="1"/>
</dbReference>
<evidence type="ECO:0000256" key="1">
    <source>
        <dbReference type="ARBA" id="ARBA00004401"/>
    </source>
</evidence>
<evidence type="ECO:0000256" key="2">
    <source>
        <dbReference type="ARBA" id="ARBA00022475"/>
    </source>
</evidence>
<keyword evidence="11" id="KW-1185">Reference proteome</keyword>
<proteinExistence type="inferred from homology"/>
<comment type="subcellular location">
    <subcellularLocation>
        <location evidence="8">Cell inner membrane</location>
        <topology evidence="8">Single-pass type II membrane protein</topology>
    </subcellularLocation>
    <subcellularLocation>
        <location evidence="1">Cell membrane</location>
        <topology evidence="1">Single-pass type II membrane protein</topology>
    </subcellularLocation>
    <text evidence="8">Localizes to the division septum where it forms a ring structure.</text>
</comment>
<feature type="transmembrane region" description="Helical" evidence="8">
    <location>
        <begin position="20"/>
        <end position="40"/>
    </location>
</feature>
<dbReference type="AlphaFoldDB" id="A0AA37WXV3"/>
<accession>A0AA37WXV3</accession>
<organism evidence="10 11">
    <name type="scientific">Paraferrimonas haliotis</name>
    <dbReference type="NCBI Taxonomy" id="2013866"/>
    <lineage>
        <taxon>Bacteria</taxon>
        <taxon>Pseudomonadati</taxon>
        <taxon>Pseudomonadota</taxon>
        <taxon>Gammaproteobacteria</taxon>
        <taxon>Alteromonadales</taxon>
        <taxon>Ferrimonadaceae</taxon>
        <taxon>Paraferrimonas</taxon>
    </lineage>
</organism>
<dbReference type="InterPro" id="IPR011922">
    <property type="entry name" value="Cell_div_FtsL"/>
</dbReference>
<evidence type="ECO:0000313" key="11">
    <source>
        <dbReference type="Proteomes" id="UP001157439"/>
    </source>
</evidence>
<evidence type="ECO:0000313" key="10">
    <source>
        <dbReference type="EMBL" id="GLS82191.1"/>
    </source>
</evidence>
<keyword evidence="7 8" id="KW-0131">Cell cycle</keyword>
<dbReference type="EMBL" id="BSPO01000001">
    <property type="protein sequence ID" value="GLS82191.1"/>
    <property type="molecule type" value="Genomic_DNA"/>
</dbReference>
<evidence type="ECO:0000256" key="4">
    <source>
        <dbReference type="ARBA" id="ARBA00022692"/>
    </source>
</evidence>
<sequence length="105" mass="12334">MPAREGMVLWRVIIADLWAHKWVLLLSLVVIANAMVVVYTSDANRNLTSQWDKLLKQRDKLDIEWRHLLLEEQTQAEHSRVSRVARKELDMVRPAPKDEKVVRLP</sequence>
<keyword evidence="2 8" id="KW-1003">Cell membrane</keyword>
<dbReference type="Pfam" id="PF04999">
    <property type="entry name" value="FtsL"/>
    <property type="match status" value="1"/>
</dbReference>
<reference evidence="10 11" key="1">
    <citation type="journal article" date="2014" name="Int. J. Syst. Evol. Microbiol.">
        <title>Complete genome sequence of Corynebacterium casei LMG S-19264T (=DSM 44701T), isolated from a smear-ripened cheese.</title>
        <authorList>
            <consortium name="US DOE Joint Genome Institute (JGI-PGF)"/>
            <person name="Walter F."/>
            <person name="Albersmeier A."/>
            <person name="Kalinowski J."/>
            <person name="Ruckert C."/>
        </authorList>
    </citation>
    <scope>NUCLEOTIDE SEQUENCE [LARGE SCALE GENOMIC DNA]</scope>
    <source>
        <strain evidence="10 11">NBRC 112785</strain>
    </source>
</reference>
<dbReference type="PANTHER" id="PTHR37479:SF1">
    <property type="entry name" value="CELL DIVISION PROTEIN FTSL"/>
    <property type="match status" value="1"/>
</dbReference>
<comment type="function">
    <text evidence="8">Essential cell division protein. May link together the upstream cell division proteins, which are predominantly cytoplasmic, with the downstream cell division proteins, which are predominantly periplasmic.</text>
</comment>
<evidence type="ECO:0000256" key="7">
    <source>
        <dbReference type="ARBA" id="ARBA00023306"/>
    </source>
</evidence>
<comment type="caution">
    <text evidence="10">The sequence shown here is derived from an EMBL/GenBank/DDBJ whole genome shotgun (WGS) entry which is preliminary data.</text>
</comment>
<gene>
    <name evidence="8 10" type="primary">ftsL</name>
    <name evidence="10" type="ORF">GCM10007894_01680</name>
</gene>
<name>A0AA37WXV3_9GAMM</name>
<evidence type="ECO:0000256" key="9">
    <source>
        <dbReference type="NCBIfam" id="TIGR02209"/>
    </source>
</evidence>
<evidence type="ECO:0000256" key="6">
    <source>
        <dbReference type="ARBA" id="ARBA00023136"/>
    </source>
</evidence>
<evidence type="ECO:0000256" key="8">
    <source>
        <dbReference type="HAMAP-Rule" id="MF_00910"/>
    </source>
</evidence>
<dbReference type="NCBIfam" id="TIGR02209">
    <property type="entry name" value="ftsL_broad"/>
    <property type="match status" value="1"/>
</dbReference>